<feature type="compositionally biased region" description="Polar residues" evidence="7">
    <location>
        <begin position="101"/>
        <end position="111"/>
    </location>
</feature>
<evidence type="ECO:0000256" key="7">
    <source>
        <dbReference type="SAM" id="MobiDB-lite"/>
    </source>
</evidence>
<keyword evidence="4" id="KW-0904">Protein phosphatase</keyword>
<dbReference type="PROSITE" id="PS50056">
    <property type="entry name" value="TYR_PHOSPHATASE_2"/>
    <property type="match status" value="1"/>
</dbReference>
<dbReference type="CDD" id="cd00063">
    <property type="entry name" value="FN3"/>
    <property type="match status" value="1"/>
</dbReference>
<name>A0A9P0N737_SPOLI</name>
<dbReference type="PROSITE" id="PS50055">
    <property type="entry name" value="TYR_PHOSPHATASE_PTP"/>
    <property type="match status" value="2"/>
</dbReference>
<dbReference type="EMBL" id="LR824561">
    <property type="protein sequence ID" value="CAH1643924.1"/>
    <property type="molecule type" value="Genomic_DNA"/>
</dbReference>
<evidence type="ECO:0000256" key="1">
    <source>
        <dbReference type="ARBA" id="ARBA00004167"/>
    </source>
</evidence>
<dbReference type="GO" id="GO:0048666">
    <property type="term" value="P:neuron development"/>
    <property type="evidence" value="ECO:0007669"/>
    <property type="project" value="UniProtKB-ARBA"/>
</dbReference>
<comment type="subcellular location">
    <subcellularLocation>
        <location evidence="1">Membrane</location>
        <topology evidence="1">Single-pass membrane protein</topology>
    </subcellularLocation>
</comment>
<feature type="compositionally biased region" description="Basic and acidic residues" evidence="7">
    <location>
        <begin position="1038"/>
        <end position="1051"/>
    </location>
</feature>
<evidence type="ECO:0000256" key="3">
    <source>
        <dbReference type="ARBA" id="ARBA00022801"/>
    </source>
</evidence>
<feature type="compositionally biased region" description="Basic and acidic residues" evidence="7">
    <location>
        <begin position="1326"/>
        <end position="1342"/>
    </location>
</feature>
<evidence type="ECO:0000259" key="11">
    <source>
        <dbReference type="PROSITE" id="PS50853"/>
    </source>
</evidence>
<dbReference type="PRINTS" id="PR00700">
    <property type="entry name" value="PRTYPHPHTASE"/>
</dbReference>
<dbReference type="Pfam" id="PF00041">
    <property type="entry name" value="fn3"/>
    <property type="match status" value="1"/>
</dbReference>
<feature type="region of interest" description="Disordered" evidence="7">
    <location>
        <begin position="516"/>
        <end position="535"/>
    </location>
</feature>
<dbReference type="InterPro" id="IPR050348">
    <property type="entry name" value="Protein-Tyr_Phosphatase"/>
</dbReference>
<feature type="signal peptide" evidence="8">
    <location>
        <begin position="1"/>
        <end position="20"/>
    </location>
</feature>
<dbReference type="SMART" id="SM00404">
    <property type="entry name" value="PTPc_motif"/>
    <property type="match status" value="1"/>
</dbReference>
<organism evidence="12 13">
    <name type="scientific">Spodoptera littoralis</name>
    <name type="common">Egyptian cotton leafworm</name>
    <dbReference type="NCBI Taxonomy" id="7109"/>
    <lineage>
        <taxon>Eukaryota</taxon>
        <taxon>Metazoa</taxon>
        <taxon>Ecdysozoa</taxon>
        <taxon>Arthropoda</taxon>
        <taxon>Hexapoda</taxon>
        <taxon>Insecta</taxon>
        <taxon>Pterygota</taxon>
        <taxon>Neoptera</taxon>
        <taxon>Endopterygota</taxon>
        <taxon>Lepidoptera</taxon>
        <taxon>Glossata</taxon>
        <taxon>Ditrysia</taxon>
        <taxon>Noctuoidea</taxon>
        <taxon>Noctuidae</taxon>
        <taxon>Amphipyrinae</taxon>
        <taxon>Spodoptera</taxon>
    </lineage>
</organism>
<comment type="catalytic activity">
    <reaction evidence="6">
        <text>O-phospho-L-tyrosyl-[protein] + H2O = L-tyrosyl-[protein] + phosphate</text>
        <dbReference type="Rhea" id="RHEA:10684"/>
        <dbReference type="Rhea" id="RHEA-COMP:10136"/>
        <dbReference type="Rhea" id="RHEA-COMP:20101"/>
        <dbReference type="ChEBI" id="CHEBI:15377"/>
        <dbReference type="ChEBI" id="CHEBI:43474"/>
        <dbReference type="ChEBI" id="CHEBI:46858"/>
        <dbReference type="ChEBI" id="CHEBI:61978"/>
        <dbReference type="EC" id="3.1.3.48"/>
    </reaction>
</comment>
<feature type="domain" description="Tyrosine-protein phosphatase" evidence="9">
    <location>
        <begin position="569"/>
        <end position="950"/>
    </location>
</feature>
<dbReference type="InterPro" id="IPR029021">
    <property type="entry name" value="Prot-tyrosine_phosphatase-like"/>
</dbReference>
<dbReference type="Pfam" id="PF00102">
    <property type="entry name" value="Y_phosphatase"/>
    <property type="match status" value="3"/>
</dbReference>
<feature type="domain" description="Fibronectin type-III" evidence="11">
    <location>
        <begin position="319"/>
        <end position="421"/>
    </location>
</feature>
<dbReference type="PANTHER" id="PTHR19134">
    <property type="entry name" value="RECEPTOR-TYPE TYROSINE-PROTEIN PHOSPHATASE"/>
    <property type="match status" value="1"/>
</dbReference>
<evidence type="ECO:0000256" key="8">
    <source>
        <dbReference type="SAM" id="SignalP"/>
    </source>
</evidence>
<feature type="region of interest" description="Disordered" evidence="7">
    <location>
        <begin position="90"/>
        <end position="115"/>
    </location>
</feature>
<dbReference type="Gene3D" id="3.90.190.10">
    <property type="entry name" value="Protein tyrosine phosphatase superfamily"/>
    <property type="match status" value="2"/>
</dbReference>
<reference evidence="12" key="1">
    <citation type="submission" date="2022-02" db="EMBL/GenBank/DDBJ databases">
        <authorList>
            <person name="King R."/>
        </authorList>
    </citation>
    <scope>NUCLEOTIDE SEQUENCE</scope>
</reference>
<feature type="chain" id="PRO_5040124433" description="Protein-tyrosine-phosphatase" evidence="8">
    <location>
        <begin position="21"/>
        <end position="1663"/>
    </location>
</feature>
<dbReference type="GO" id="GO:0004725">
    <property type="term" value="F:protein tyrosine phosphatase activity"/>
    <property type="evidence" value="ECO:0007669"/>
    <property type="project" value="UniProtKB-EC"/>
</dbReference>
<evidence type="ECO:0000256" key="5">
    <source>
        <dbReference type="ARBA" id="ARBA00023136"/>
    </source>
</evidence>
<dbReference type="SUPFAM" id="SSF49265">
    <property type="entry name" value="Fibronectin type III"/>
    <property type="match status" value="1"/>
</dbReference>
<feature type="region of interest" description="Disordered" evidence="7">
    <location>
        <begin position="668"/>
        <end position="687"/>
    </location>
</feature>
<keyword evidence="3" id="KW-0378">Hydrolase</keyword>
<keyword evidence="5" id="KW-0472">Membrane</keyword>
<sequence length="1663" mass="185725">MYVHYTVGAIFIVFILCVHCDNVANDNEIKEIYVPSAPLNLTANNVTTEEVHLSWAPPVNMTVRTLPNTDHDLKSQTLIPHNDHIRNRKQELQGDEPANDVLSQDSPSDSINPERQKEFEYASYNWYKNDKQKYNDDYSSHVLIDDYRNKRDVRSHRHRKRRQDNGTDENLHFEKSLEVWAKHNIEPKEVVKKAFAMKHKNATQVAYVLYYEQGERRYDVSIVNGTQKSADVKRKNVFPSDLGMENYSRATKNLTLLNTSGKVTKVVGFRLRNLKPFTPYKIWVRAFYNFSLDGVKSSDLLDRLGPKSEPLYVLTDVIPPSAPIILNLTCDQTKRTLYLQWRQPLEYNNSLDQYVVTLRKIPEQQPRTRLTLPTNKNDIETTIPIEVDLWNVTRYEVKVYAVTQSVARDKSFINGVESNPEEVSSEWCAAHSEAMSPMDTPVPGAVSNVALLAICPLLVFAIAVAVLYWRCRARLSKCISAAYNYLEEGGERAARAPLNSYKKPVVNCSPLVSCTSGAGEGPEGPGGGGPDVGARARPPRMAGAAQPAVKASAFPTHVAALHADGDIGFSKEYEIVVAKSAALGHTSHHSHRPENRLKNRYLNITAYDHSRVCVSLGGRCGAAGCVGAGGAGAGGGRSACDYVNANFIDGMLPQLQPHHLARIRRKLERRNRPHRQSSVKPSKPPPNLAEGIESAFLNIEFSGIVESDEQNSDSDSDRSDSDSELDDVYVDIDGVPTRVKLEWLIWRRRYIATQGPTPATLDAFWRMIWQHRVHTVVMITNLVERGRRKCDMYWPAGGAGSAAEFGGVRVTLLHEDVRAAYTVRHMRVTADCAPGTSPTSGDTSGSGSEGRSIVQYHYTVWPDHGTPRHPLAVLPFVKAAGKHPSTVLVHCSAGVGRTGTYIVLDAQLNQLKLTGTLSPLGFLCRARTQRNHLVQTEEQYVFVHDALLEHVRSGDTEVEFPKARQYLLKLLEPISDEELAVLDLNPPKHKSTNDLSNGVENGETSSIKSSQNASEKEVLENGSQVSIKTDDLNSEQSKSVKDSEGTDEPKDGMVNGEENEGVYDLAPRSTDTYSKRMQAYNNMSEMEKEEMRRANRAENYALLERMRSLANRHHTYQGPPPVNLLEKQFLLITRSCVEASVCARAPHNAEKNRPGGILPSDSARVMLVPKPGVEGSEYVNASWVCGRRRVREYCVAQHPAARAPELWRLLWDHTAQLVLLLADTDDPVTYCTTYFLLMREYCVAQHPAARAPELWRLLWDHTAQLVLLLADTDDPECEIFWPTEEEKELFVANFRASFVSKDTYVAHRKVDRKTPAESPVEPETNGYRRQESSDCADDERLIPENSSPVTDTEPAYRFDRTELRLERLSTGNRDLSARKSIANGDLFSSLSEKKNGPKSPRSPSKMSLKNFKLSSPTKFKFPDWGNRTAGSPPDTAPPPPPIAPALTVEEEAELRRPCYFFEKVDKVPDDVPLDRVVEVTNVSVHSLQDDYQLSIKFIKCSRWLDGDTTDYVQGRPDENEFIKAVRQAATEGERETAIDRLIEPYKDSFALVEYVAGCQMEYKNGPVVVVDKYGGWKAMNFCTMSAACGGAGTARAQWAADSDARASLYCWAALGAHARTAPHHARAHHHAALLAAYCALAAYGTLLTDTNARYADTPDQESR</sequence>
<dbReference type="InterPro" id="IPR000242">
    <property type="entry name" value="PTP_cat"/>
</dbReference>
<evidence type="ECO:0000256" key="4">
    <source>
        <dbReference type="ARBA" id="ARBA00022912"/>
    </source>
</evidence>
<dbReference type="PROSITE" id="PS50853">
    <property type="entry name" value="FN3"/>
    <property type="match status" value="1"/>
</dbReference>
<evidence type="ECO:0000313" key="12">
    <source>
        <dbReference type="EMBL" id="CAH1643924.1"/>
    </source>
</evidence>
<evidence type="ECO:0000259" key="9">
    <source>
        <dbReference type="PROSITE" id="PS50055"/>
    </source>
</evidence>
<dbReference type="SUPFAM" id="SSF52799">
    <property type="entry name" value="(Phosphotyrosine protein) phosphatases II"/>
    <property type="match status" value="2"/>
</dbReference>
<dbReference type="GO" id="GO:0016020">
    <property type="term" value="C:membrane"/>
    <property type="evidence" value="ECO:0007669"/>
    <property type="project" value="UniProtKB-SubCell"/>
</dbReference>
<feature type="region of interest" description="Disordered" evidence="7">
    <location>
        <begin position="1388"/>
        <end position="1440"/>
    </location>
</feature>
<dbReference type="PROSITE" id="PS00383">
    <property type="entry name" value="TYR_PHOSPHATASE_1"/>
    <property type="match status" value="1"/>
</dbReference>
<feature type="compositionally biased region" description="Gly residues" evidence="7">
    <location>
        <begin position="518"/>
        <end position="531"/>
    </location>
</feature>
<evidence type="ECO:0000256" key="6">
    <source>
        <dbReference type="ARBA" id="ARBA00051722"/>
    </source>
</evidence>
<evidence type="ECO:0008006" key="14">
    <source>
        <dbReference type="Google" id="ProtNLM"/>
    </source>
</evidence>
<dbReference type="GO" id="GO:0009653">
    <property type="term" value="P:anatomical structure morphogenesis"/>
    <property type="evidence" value="ECO:0007669"/>
    <property type="project" value="UniProtKB-ARBA"/>
</dbReference>
<accession>A0A9P0N737</accession>
<dbReference type="InterPro" id="IPR013783">
    <property type="entry name" value="Ig-like_fold"/>
</dbReference>
<keyword evidence="13" id="KW-1185">Reference proteome</keyword>
<dbReference type="InterPro" id="IPR016130">
    <property type="entry name" value="Tyr_Pase_AS"/>
</dbReference>
<dbReference type="SMART" id="SM00060">
    <property type="entry name" value="FN3"/>
    <property type="match status" value="2"/>
</dbReference>
<dbReference type="PANTHER" id="PTHR19134:SF540">
    <property type="entry name" value="TYROSINE-PROTEIN PHOSPHATASE 99A"/>
    <property type="match status" value="1"/>
</dbReference>
<feature type="compositionally biased region" description="Polar residues" evidence="7">
    <location>
        <begin position="1401"/>
        <end position="1417"/>
    </location>
</feature>
<feature type="region of interest" description="Disordered" evidence="7">
    <location>
        <begin position="1309"/>
        <end position="1358"/>
    </location>
</feature>
<keyword evidence="2 8" id="KW-0732">Signal</keyword>
<gene>
    <name evidence="12" type="ORF">SPLIT_LOCUS9278</name>
</gene>
<feature type="region of interest" description="Disordered" evidence="7">
    <location>
        <begin position="982"/>
        <end position="1064"/>
    </location>
</feature>
<dbReference type="InterPro" id="IPR003961">
    <property type="entry name" value="FN3_dom"/>
</dbReference>
<dbReference type="Gene3D" id="2.60.40.10">
    <property type="entry name" value="Immunoglobulins"/>
    <property type="match status" value="1"/>
</dbReference>
<proteinExistence type="predicted"/>
<dbReference type="InterPro" id="IPR000387">
    <property type="entry name" value="Tyr_Pase_dom"/>
</dbReference>
<dbReference type="Proteomes" id="UP001153321">
    <property type="component" value="Chromosome 30"/>
</dbReference>
<evidence type="ECO:0000313" key="13">
    <source>
        <dbReference type="Proteomes" id="UP001153321"/>
    </source>
</evidence>
<evidence type="ECO:0000259" key="10">
    <source>
        <dbReference type="PROSITE" id="PS50056"/>
    </source>
</evidence>
<dbReference type="InterPro" id="IPR036116">
    <property type="entry name" value="FN3_sf"/>
</dbReference>
<dbReference type="SMART" id="SM00194">
    <property type="entry name" value="PTPc"/>
    <property type="match status" value="1"/>
</dbReference>
<protein>
    <recommendedName>
        <fullName evidence="14">Protein-tyrosine-phosphatase</fullName>
    </recommendedName>
</protein>
<evidence type="ECO:0000256" key="2">
    <source>
        <dbReference type="ARBA" id="ARBA00022729"/>
    </source>
</evidence>
<feature type="domain" description="Tyrosine specific protein phosphatases" evidence="10">
    <location>
        <begin position="871"/>
        <end position="941"/>
    </location>
</feature>
<feature type="compositionally biased region" description="Basic residues" evidence="7">
    <location>
        <begin position="668"/>
        <end position="677"/>
    </location>
</feature>
<feature type="domain" description="Tyrosine-protein phosphatase" evidence="9">
    <location>
        <begin position="1125"/>
        <end position="1358"/>
    </location>
</feature>
<dbReference type="InterPro" id="IPR003595">
    <property type="entry name" value="Tyr_Pase_cat"/>
</dbReference>
<feature type="compositionally biased region" description="Polar residues" evidence="7">
    <location>
        <begin position="993"/>
        <end position="1013"/>
    </location>
</feature>